<dbReference type="PANTHER" id="PTHR48475:SF1">
    <property type="entry name" value="RNASE H TYPE-1 DOMAIN-CONTAINING PROTEIN"/>
    <property type="match status" value="1"/>
</dbReference>
<dbReference type="PANTHER" id="PTHR48475">
    <property type="entry name" value="RIBONUCLEASE H"/>
    <property type="match status" value="1"/>
</dbReference>
<dbReference type="Proteomes" id="UP001148786">
    <property type="component" value="Unassembled WGS sequence"/>
</dbReference>
<evidence type="ECO:0000313" key="1">
    <source>
        <dbReference type="EMBL" id="KAJ3481241.1"/>
    </source>
</evidence>
<sequence length="280" mass="32272">MADSVVFPSSRSIEYHIAVIFSSAYHPQGNGLIERAHQEIIACVYKCAGNKKRNWPLYLHAALLATRVTTSRVTGYSPYFLVYGIHPIFSFDLDDATWQTLEWHTIARRDEVAEQSYRQTHFNRTKAIEDFNRRHEGHFSFHAFEPGMNDFAILFSKSATAAYPSFDRFYIRHANALRFAPAVTILDGDYTKWEDANLEGSKLTYTTVRDAMASSFISAENYSVIQRGRHYATMLYPQVYGELRLLSHEDLAVRDWLRAAERPKSTYYALRVTMSGSQFF</sequence>
<comment type="caution">
    <text evidence="1">The sequence shown here is derived from an EMBL/GenBank/DDBJ whole genome shotgun (WGS) entry which is preliminary data.</text>
</comment>
<dbReference type="AlphaFoldDB" id="A0A9W8JMP9"/>
<protein>
    <recommendedName>
        <fullName evidence="3">Integrase catalytic domain-containing protein</fullName>
    </recommendedName>
</protein>
<proteinExistence type="predicted"/>
<evidence type="ECO:0008006" key="3">
    <source>
        <dbReference type="Google" id="ProtNLM"/>
    </source>
</evidence>
<dbReference type="InterPro" id="IPR012337">
    <property type="entry name" value="RNaseH-like_sf"/>
</dbReference>
<reference evidence="1" key="1">
    <citation type="submission" date="2022-07" db="EMBL/GenBank/DDBJ databases">
        <title>Genome Sequence of Agrocybe chaxingu.</title>
        <authorList>
            <person name="Buettner E."/>
        </authorList>
    </citation>
    <scope>NUCLEOTIDE SEQUENCE</scope>
    <source>
        <strain evidence="1">MP-N11</strain>
    </source>
</reference>
<organism evidence="1 2">
    <name type="scientific">Agrocybe chaxingu</name>
    <dbReference type="NCBI Taxonomy" id="84603"/>
    <lineage>
        <taxon>Eukaryota</taxon>
        <taxon>Fungi</taxon>
        <taxon>Dikarya</taxon>
        <taxon>Basidiomycota</taxon>
        <taxon>Agaricomycotina</taxon>
        <taxon>Agaricomycetes</taxon>
        <taxon>Agaricomycetidae</taxon>
        <taxon>Agaricales</taxon>
        <taxon>Agaricineae</taxon>
        <taxon>Strophariaceae</taxon>
        <taxon>Agrocybe</taxon>
    </lineage>
</organism>
<dbReference type="GO" id="GO:0003676">
    <property type="term" value="F:nucleic acid binding"/>
    <property type="evidence" value="ECO:0007669"/>
    <property type="project" value="InterPro"/>
</dbReference>
<accession>A0A9W8JMP9</accession>
<gene>
    <name evidence="1" type="ORF">NLJ89_g12226</name>
</gene>
<name>A0A9W8JMP9_9AGAR</name>
<dbReference type="OrthoDB" id="3235313at2759"/>
<dbReference type="InterPro" id="IPR036397">
    <property type="entry name" value="RNaseH_sf"/>
</dbReference>
<dbReference type="SUPFAM" id="SSF53098">
    <property type="entry name" value="Ribonuclease H-like"/>
    <property type="match status" value="1"/>
</dbReference>
<dbReference type="EMBL" id="JANKHO010003752">
    <property type="protein sequence ID" value="KAJ3481241.1"/>
    <property type="molecule type" value="Genomic_DNA"/>
</dbReference>
<dbReference type="Gene3D" id="3.30.420.10">
    <property type="entry name" value="Ribonuclease H-like superfamily/Ribonuclease H"/>
    <property type="match status" value="1"/>
</dbReference>
<evidence type="ECO:0000313" key="2">
    <source>
        <dbReference type="Proteomes" id="UP001148786"/>
    </source>
</evidence>
<keyword evidence="2" id="KW-1185">Reference proteome</keyword>